<dbReference type="InterPro" id="IPR036457">
    <property type="entry name" value="PPM-type-like_dom_sf"/>
</dbReference>
<sequence>NQVVVSHVQNFLKRFPGGDPAQHFIEELLFLAARKAGMDFHELLDIPQGDRRKYHDDVTVMVVSLERRISKSSGKYL</sequence>
<feature type="non-terminal residue" evidence="1">
    <location>
        <position position="1"/>
    </location>
</feature>
<proteinExistence type="predicted"/>
<dbReference type="Proteomes" id="UP000653305">
    <property type="component" value="Unassembled WGS sequence"/>
</dbReference>
<gene>
    <name evidence="1" type="ORF">PHJA_001697200</name>
</gene>
<comment type="caution">
    <text evidence="1">The sequence shown here is derived from an EMBL/GenBank/DDBJ whole genome shotgun (WGS) entry which is preliminary data.</text>
</comment>
<keyword evidence="2" id="KW-1185">Reference proteome</keyword>
<name>A0A830C8B9_9LAMI</name>
<protein>
    <submittedName>
        <fullName evidence="1">Probable protein phosphatase 2c 26</fullName>
    </submittedName>
</protein>
<evidence type="ECO:0000313" key="2">
    <source>
        <dbReference type="Proteomes" id="UP000653305"/>
    </source>
</evidence>
<dbReference type="OrthoDB" id="1705104at2759"/>
<accession>A0A830C8B9</accession>
<dbReference type="EMBL" id="BMAC01000394">
    <property type="protein sequence ID" value="GFP95529.1"/>
    <property type="molecule type" value="Genomic_DNA"/>
</dbReference>
<dbReference type="Gene3D" id="3.60.40.10">
    <property type="entry name" value="PPM-type phosphatase domain"/>
    <property type="match status" value="1"/>
</dbReference>
<organism evidence="1 2">
    <name type="scientific">Phtheirospermum japonicum</name>
    <dbReference type="NCBI Taxonomy" id="374723"/>
    <lineage>
        <taxon>Eukaryota</taxon>
        <taxon>Viridiplantae</taxon>
        <taxon>Streptophyta</taxon>
        <taxon>Embryophyta</taxon>
        <taxon>Tracheophyta</taxon>
        <taxon>Spermatophyta</taxon>
        <taxon>Magnoliopsida</taxon>
        <taxon>eudicotyledons</taxon>
        <taxon>Gunneridae</taxon>
        <taxon>Pentapetalae</taxon>
        <taxon>asterids</taxon>
        <taxon>lamiids</taxon>
        <taxon>Lamiales</taxon>
        <taxon>Orobanchaceae</taxon>
        <taxon>Orobanchaceae incertae sedis</taxon>
        <taxon>Phtheirospermum</taxon>
    </lineage>
</organism>
<reference evidence="1" key="1">
    <citation type="submission" date="2020-07" db="EMBL/GenBank/DDBJ databases">
        <title>Ethylene signaling mediates host invasion by parasitic plants.</title>
        <authorList>
            <person name="Yoshida S."/>
        </authorList>
    </citation>
    <scope>NUCLEOTIDE SEQUENCE</scope>
    <source>
        <strain evidence="1">Okayama</strain>
    </source>
</reference>
<dbReference type="AlphaFoldDB" id="A0A830C8B9"/>
<evidence type="ECO:0000313" key="1">
    <source>
        <dbReference type="EMBL" id="GFP95529.1"/>
    </source>
</evidence>